<dbReference type="SUPFAM" id="SSF53649">
    <property type="entry name" value="Alkaline phosphatase-like"/>
    <property type="match status" value="1"/>
</dbReference>
<evidence type="ECO:0000256" key="7">
    <source>
        <dbReference type="ARBA" id="ARBA00023136"/>
    </source>
</evidence>
<evidence type="ECO:0000256" key="1">
    <source>
        <dbReference type="ARBA" id="ARBA00004651"/>
    </source>
</evidence>
<dbReference type="Pfam" id="PF00884">
    <property type="entry name" value="Sulfatase"/>
    <property type="match status" value="1"/>
</dbReference>
<evidence type="ECO:0000313" key="13">
    <source>
        <dbReference type="EMBL" id="QNO14213.1"/>
    </source>
</evidence>
<dbReference type="Gene3D" id="3.40.720.10">
    <property type="entry name" value="Alkaline Phosphatase, subunit A"/>
    <property type="match status" value="1"/>
</dbReference>
<feature type="transmembrane region" description="Helical" evidence="11">
    <location>
        <begin position="110"/>
        <end position="133"/>
    </location>
</feature>
<feature type="binding site" evidence="10">
    <location>
        <position position="236"/>
    </location>
    <ligand>
        <name>Mn(2+)</name>
        <dbReference type="ChEBI" id="CHEBI:29035"/>
    </ligand>
</feature>
<dbReference type="InterPro" id="IPR017850">
    <property type="entry name" value="Alkaline_phosphatase_core_sf"/>
</dbReference>
<gene>
    <name evidence="13" type="ORF">HYG86_05220</name>
</gene>
<dbReference type="CDD" id="cd16015">
    <property type="entry name" value="LTA_synthase"/>
    <property type="match status" value="1"/>
</dbReference>
<keyword evidence="9" id="KW-0464">Manganese</keyword>
<feature type="active site" evidence="8">
    <location>
        <position position="279"/>
    </location>
</feature>
<dbReference type="PANTHER" id="PTHR47371:SF3">
    <property type="entry name" value="PHOSPHOGLYCEROL TRANSFERASE I"/>
    <property type="match status" value="1"/>
</dbReference>
<feature type="transmembrane region" description="Helical" evidence="11">
    <location>
        <begin position="66"/>
        <end position="90"/>
    </location>
</feature>
<name>A0A7G9W6A1_ALKCA</name>
<dbReference type="PANTHER" id="PTHR47371">
    <property type="entry name" value="LIPOTEICHOIC ACID SYNTHASE"/>
    <property type="match status" value="1"/>
</dbReference>
<evidence type="ECO:0000256" key="2">
    <source>
        <dbReference type="ARBA" id="ARBA00004936"/>
    </source>
</evidence>
<dbReference type="KEGG" id="acae:HYG86_05220"/>
<evidence type="ECO:0000256" key="3">
    <source>
        <dbReference type="ARBA" id="ARBA00009983"/>
    </source>
</evidence>
<organism evidence="13 14">
    <name type="scientific">Alkalicella caledoniensis</name>
    <dbReference type="NCBI Taxonomy" id="2731377"/>
    <lineage>
        <taxon>Bacteria</taxon>
        <taxon>Bacillati</taxon>
        <taxon>Bacillota</taxon>
        <taxon>Clostridia</taxon>
        <taxon>Eubacteriales</taxon>
        <taxon>Proteinivoracaceae</taxon>
        <taxon>Alkalicella</taxon>
    </lineage>
</organism>
<feature type="transmembrane region" description="Helical" evidence="11">
    <location>
        <begin position="42"/>
        <end position="59"/>
    </location>
</feature>
<evidence type="ECO:0000256" key="6">
    <source>
        <dbReference type="ARBA" id="ARBA00022989"/>
    </source>
</evidence>
<evidence type="ECO:0000256" key="8">
    <source>
        <dbReference type="PIRSR" id="PIRSR005091-1"/>
    </source>
</evidence>
<evidence type="ECO:0000256" key="4">
    <source>
        <dbReference type="ARBA" id="ARBA00022475"/>
    </source>
</evidence>
<protein>
    <submittedName>
        <fullName evidence="13">LTA synthase family protein</fullName>
    </submittedName>
</protein>
<dbReference type="InterPro" id="IPR000917">
    <property type="entry name" value="Sulfatase_N"/>
</dbReference>
<sequence length="620" mass="70479">MLEKLFKSGVTKYLIAISAGVFLKLFALHSTMGIGDIFRVTFKNYLIVMAIMCLTCIISQRNRIRAMLIVNILISALLFIDAVYYGHFYTLIRAHSIYQAGQVRHVSNSIAALLNPLYFLYFIDSIVIFIYLFKDKAVIIKSTPKQRLATAVTLVLLISMITGMNLNLSKKTNGYFTPHNTGVINFHLYDVAGYVRKASLKTEHVQALAKFIEPEQNGIKYFGVAEGKNVFVIQAESVQNFVINTKINGQEITPNLNKLVDNESIYFDRYYEQIGWGNTSDAEFISHNGFYASRRVFSYKAYEGIDFITLPINLKDKGYNTIAFHGNEGDFWDREKAYPSQGLDEYISIEDLEVDEELGLGLSDQSFFRQSMDFIKELHQPFYSFLITLTSHHPFIIPEDLKELNVGEQYEGTSLEDYLQTVRYLDTQIGEFIQALKDENLYDNSIIVVYGDHKGLDYRYAEANEHITNLIGREYQVQEMYRVPFIVHMPGSGLKETISTVGGQVDFYPTMANLLGIELRSDSVLGKDLLNTEKGFAAIQNHVAQGSFIDDNIVFVMSEDGIFENSDAWDLKTGEPLDLELAREGYERAVAELKLSEYILQNNLVPLVHEKGIKGALEQE</sequence>
<feature type="domain" description="Sulfatase N-terminal" evidence="12">
    <location>
        <begin position="228"/>
        <end position="517"/>
    </location>
</feature>
<keyword evidence="5 11" id="KW-0812">Transmembrane</keyword>
<feature type="binding site" evidence="10">
    <location>
        <position position="453"/>
    </location>
    <ligand>
        <name>Mn(2+)</name>
        <dbReference type="ChEBI" id="CHEBI:29035"/>
    </ligand>
</feature>
<dbReference type="GO" id="GO:0046872">
    <property type="term" value="F:metal ion binding"/>
    <property type="evidence" value="ECO:0007669"/>
    <property type="project" value="UniProtKB-KW"/>
</dbReference>
<evidence type="ECO:0000259" key="12">
    <source>
        <dbReference type="Pfam" id="PF00884"/>
    </source>
</evidence>
<feature type="transmembrane region" description="Helical" evidence="11">
    <location>
        <begin position="148"/>
        <end position="168"/>
    </location>
</feature>
<dbReference type="RefSeq" id="WP_213167872.1">
    <property type="nucleotide sequence ID" value="NZ_CP058559.1"/>
</dbReference>
<keyword evidence="4" id="KW-1003">Cell membrane</keyword>
<dbReference type="InterPro" id="IPR050448">
    <property type="entry name" value="OpgB/LTA_synthase_biosynth"/>
</dbReference>
<dbReference type="PIRSF" id="PIRSF005091">
    <property type="entry name" value="Mmb_sulf_HI1246"/>
    <property type="match status" value="1"/>
</dbReference>
<reference evidence="13 14" key="1">
    <citation type="submission" date="2020-07" db="EMBL/GenBank/DDBJ databases">
        <title>Alkalicella. sp. LB2 genome.</title>
        <authorList>
            <person name="Postec A."/>
            <person name="Quemeneur M."/>
        </authorList>
    </citation>
    <scope>NUCLEOTIDE SEQUENCE [LARGE SCALE GENOMIC DNA]</scope>
    <source>
        <strain evidence="13 14">LB2</strain>
    </source>
</reference>
<comment type="pathway">
    <text evidence="2">Cell wall biogenesis; lipoteichoic acid biosynthesis.</text>
</comment>
<dbReference type="Proteomes" id="UP000516160">
    <property type="component" value="Chromosome"/>
</dbReference>
<comment type="similarity">
    <text evidence="3">Belongs to the LTA synthase family.</text>
</comment>
<dbReference type="GO" id="GO:0005886">
    <property type="term" value="C:plasma membrane"/>
    <property type="evidence" value="ECO:0007669"/>
    <property type="project" value="UniProtKB-SubCell"/>
</dbReference>
<feature type="binding site" evidence="10">
    <location>
        <position position="452"/>
    </location>
    <ligand>
        <name>Mn(2+)</name>
        <dbReference type="ChEBI" id="CHEBI:29035"/>
    </ligand>
</feature>
<keyword evidence="9" id="KW-0479">Metal-binding</keyword>
<dbReference type="AlphaFoldDB" id="A0A7G9W6A1"/>
<keyword evidence="14" id="KW-1185">Reference proteome</keyword>
<feature type="transmembrane region" description="Helical" evidence="11">
    <location>
        <begin position="12"/>
        <end position="30"/>
    </location>
</feature>
<evidence type="ECO:0000256" key="11">
    <source>
        <dbReference type="SAM" id="Phobius"/>
    </source>
</evidence>
<dbReference type="InterPro" id="IPR012160">
    <property type="entry name" value="LtaS-like"/>
</dbReference>
<dbReference type="EMBL" id="CP058559">
    <property type="protein sequence ID" value="QNO14213.1"/>
    <property type="molecule type" value="Genomic_DNA"/>
</dbReference>
<evidence type="ECO:0000256" key="5">
    <source>
        <dbReference type="ARBA" id="ARBA00022692"/>
    </source>
</evidence>
<evidence type="ECO:0000256" key="9">
    <source>
        <dbReference type="PIRSR" id="PIRSR005091-2"/>
    </source>
</evidence>
<feature type="binding site" evidence="9">
    <location>
        <position position="392"/>
    </location>
    <ligand>
        <name>substrate</name>
    </ligand>
</feature>
<evidence type="ECO:0000256" key="10">
    <source>
        <dbReference type="PIRSR" id="PIRSR005091-3"/>
    </source>
</evidence>
<keyword evidence="7 11" id="KW-0472">Membrane</keyword>
<proteinExistence type="inferred from homology"/>
<feature type="binding site" evidence="10">
    <location>
        <position position="279"/>
    </location>
    <ligand>
        <name>Mn(2+)</name>
        <dbReference type="ChEBI" id="CHEBI:29035"/>
    </ligand>
</feature>
<evidence type="ECO:0000313" key="14">
    <source>
        <dbReference type="Proteomes" id="UP000516160"/>
    </source>
</evidence>
<dbReference type="Gene3D" id="3.30.1120.170">
    <property type="match status" value="1"/>
</dbReference>
<accession>A0A7G9W6A1</accession>
<comment type="subcellular location">
    <subcellularLocation>
        <location evidence="1">Cell membrane</location>
        <topology evidence="1">Multi-pass membrane protein</topology>
    </subcellularLocation>
</comment>
<keyword evidence="6 11" id="KW-1133">Transmembrane helix</keyword>